<dbReference type="SUPFAM" id="SSF56112">
    <property type="entry name" value="Protein kinase-like (PK-like)"/>
    <property type="match status" value="1"/>
</dbReference>
<feature type="compositionally biased region" description="Basic residues" evidence="2">
    <location>
        <begin position="383"/>
        <end position="394"/>
    </location>
</feature>
<name>A0A9P4YRV1_9HYPO</name>
<reference evidence="3" key="1">
    <citation type="submission" date="2020-03" db="EMBL/GenBank/DDBJ databases">
        <title>Site-based positive gene gene selection in Geosmithia morbida across the United States reveals a broad range of putative effectors and factors for local host and environmental adapation.</title>
        <authorList>
            <person name="Onufrak A."/>
            <person name="Murdoch R.W."/>
            <person name="Gazis R."/>
            <person name="Huff M."/>
            <person name="Staton M."/>
            <person name="Klingeman W."/>
            <person name="Hadziabdic D."/>
        </authorList>
    </citation>
    <scope>NUCLEOTIDE SEQUENCE</scope>
    <source>
        <strain evidence="3">1262</strain>
    </source>
</reference>
<dbReference type="InterPro" id="IPR011009">
    <property type="entry name" value="Kinase-like_dom_sf"/>
</dbReference>
<feature type="compositionally biased region" description="Basic residues" evidence="2">
    <location>
        <begin position="678"/>
        <end position="689"/>
    </location>
</feature>
<comment type="caution">
    <text evidence="3">The sequence shown here is derived from an EMBL/GenBank/DDBJ whole genome shotgun (WGS) entry which is preliminary data.</text>
</comment>
<keyword evidence="4" id="KW-1185">Reference proteome</keyword>
<gene>
    <name evidence="3" type="ORF">GMORB2_2411</name>
</gene>
<dbReference type="EMBL" id="JAANYQ010000014">
    <property type="protein sequence ID" value="KAF4120925.1"/>
    <property type="molecule type" value="Genomic_DNA"/>
</dbReference>
<protein>
    <recommendedName>
        <fullName evidence="5">Protein kinase domain-containing protein</fullName>
    </recommendedName>
</protein>
<evidence type="ECO:0000256" key="1">
    <source>
        <dbReference type="SAM" id="Coils"/>
    </source>
</evidence>
<feature type="coiled-coil region" evidence="1">
    <location>
        <begin position="5"/>
        <end position="53"/>
    </location>
</feature>
<feature type="region of interest" description="Disordered" evidence="2">
    <location>
        <begin position="199"/>
        <end position="220"/>
    </location>
</feature>
<feature type="region of interest" description="Disordered" evidence="2">
    <location>
        <begin position="675"/>
        <end position="698"/>
    </location>
</feature>
<evidence type="ECO:0000313" key="3">
    <source>
        <dbReference type="EMBL" id="KAF4120925.1"/>
    </source>
</evidence>
<organism evidence="3 4">
    <name type="scientific">Geosmithia morbida</name>
    <dbReference type="NCBI Taxonomy" id="1094350"/>
    <lineage>
        <taxon>Eukaryota</taxon>
        <taxon>Fungi</taxon>
        <taxon>Dikarya</taxon>
        <taxon>Ascomycota</taxon>
        <taxon>Pezizomycotina</taxon>
        <taxon>Sordariomycetes</taxon>
        <taxon>Hypocreomycetidae</taxon>
        <taxon>Hypocreales</taxon>
        <taxon>Bionectriaceae</taxon>
        <taxon>Geosmithia</taxon>
    </lineage>
</organism>
<dbReference type="AlphaFoldDB" id="A0A9P4YRV1"/>
<evidence type="ECO:0008006" key="5">
    <source>
        <dbReference type="Google" id="ProtNLM"/>
    </source>
</evidence>
<keyword evidence="1" id="KW-0175">Coiled coil</keyword>
<evidence type="ECO:0000313" key="4">
    <source>
        <dbReference type="Proteomes" id="UP000749293"/>
    </source>
</evidence>
<dbReference type="Proteomes" id="UP000749293">
    <property type="component" value="Unassembled WGS sequence"/>
</dbReference>
<feature type="region of interest" description="Disordered" evidence="2">
    <location>
        <begin position="366"/>
        <end position="462"/>
    </location>
</feature>
<evidence type="ECO:0000256" key="2">
    <source>
        <dbReference type="SAM" id="MobiDB-lite"/>
    </source>
</evidence>
<dbReference type="OrthoDB" id="2156052at2759"/>
<sequence length="711" mass="79820">MENELQKLRQQLREEQRRREVAEARALEEQQQREGAEKLLERYLEACHELNRAIQVVTDCTLTTQGVTTNPTGRIYPRRIIPWDDFATEQEDIWDKLSTGQLLTSQSAFPSHHQLEYVRSVLKLINSEDGLRNFERDVVENSVHKLVYEASKDPLLRTNLGLEGIVTLESHTNLGRTSDLTSVAMEDISISGRRAAATVSASGSTLPKPRRTAKGKGDPPHKLSVDEIVTGLECEIQPDRDVISKYSEGFLFASRSLVAAVITQLFSYMVGKGIQYGYVCTWEAFVFLHIPDDPTTVYFSICVPNQDVQDDDENRLHRTAVAQVFAFILRALRAEPPPLTRIDATAGLDTWAVEYEDVLKNIPETVRKGKKRPASPYQPQRWRGFKRSPIRTRSRCQPPDKSAGSQGNSDDGGGEAPPSPTPNRPAQSKDKGNTRTAVSSAGKRGQPGLENQQKDQSTRQRIQDRPFCTQRCLLGLANGGQTDKSCPNFEDHGHRHIESSKFLSLLRTQLAQDRGREADCRPLYLPGSVGALFKVRLSSHGYTLVARGVETFDLGRLRHEHDMYSRARAIQGQHVPVCLGMIDLILPHYYDGGVYEHFMFLGWAGRVVYNCTDQFNKSNIVGAVTTAFTELHRLGVLHDAKPRNILYNADSGQVMIMDWERAEFCGRQPLGLISPNGRVRKRKPKATKKQGKETFETELQSAVESVSKLSD</sequence>
<dbReference type="RefSeq" id="XP_035319577.1">
    <property type="nucleotide sequence ID" value="XM_035464391.1"/>
</dbReference>
<feature type="compositionally biased region" description="Basic and acidic residues" evidence="2">
    <location>
        <begin position="452"/>
        <end position="462"/>
    </location>
</feature>
<proteinExistence type="predicted"/>
<dbReference type="GeneID" id="55968641"/>
<accession>A0A9P4YRV1</accession>